<dbReference type="Proteomes" id="UP000217265">
    <property type="component" value="Chromosome"/>
</dbReference>
<dbReference type="OrthoDB" id="199522at2"/>
<organism evidence="2 3">
    <name type="scientific">Nibricoccus aquaticus</name>
    <dbReference type="NCBI Taxonomy" id="2576891"/>
    <lineage>
        <taxon>Bacteria</taxon>
        <taxon>Pseudomonadati</taxon>
        <taxon>Verrucomicrobiota</taxon>
        <taxon>Opitutia</taxon>
        <taxon>Opitutales</taxon>
        <taxon>Opitutaceae</taxon>
        <taxon>Nibricoccus</taxon>
    </lineage>
</organism>
<dbReference type="RefSeq" id="WP_096056659.1">
    <property type="nucleotide sequence ID" value="NZ_CP023344.1"/>
</dbReference>
<dbReference type="EMBL" id="CP023344">
    <property type="protein sequence ID" value="ATC65028.1"/>
    <property type="molecule type" value="Genomic_DNA"/>
</dbReference>
<gene>
    <name evidence="2" type="ORF">CMV30_14240</name>
</gene>
<feature type="region of interest" description="Disordered" evidence="1">
    <location>
        <begin position="26"/>
        <end position="58"/>
    </location>
</feature>
<proteinExistence type="predicted"/>
<evidence type="ECO:0000313" key="3">
    <source>
        <dbReference type="Proteomes" id="UP000217265"/>
    </source>
</evidence>
<reference evidence="2 3" key="1">
    <citation type="submission" date="2017-09" db="EMBL/GenBank/DDBJ databases">
        <title>Complete genome sequence of Verrucomicrobial strain HZ-65, isolated from freshwater.</title>
        <authorList>
            <person name="Choi A."/>
        </authorList>
    </citation>
    <scope>NUCLEOTIDE SEQUENCE [LARGE SCALE GENOMIC DNA]</scope>
    <source>
        <strain evidence="2 3">HZ-65</strain>
    </source>
</reference>
<accession>A0A290QI62</accession>
<evidence type="ECO:0000256" key="1">
    <source>
        <dbReference type="SAM" id="MobiDB-lite"/>
    </source>
</evidence>
<protein>
    <submittedName>
        <fullName evidence="2">Uncharacterized protein</fullName>
    </submittedName>
</protein>
<dbReference type="KEGG" id="vbh:CMV30_14240"/>
<evidence type="ECO:0000313" key="2">
    <source>
        <dbReference type="EMBL" id="ATC65028.1"/>
    </source>
</evidence>
<name>A0A290QI62_9BACT</name>
<keyword evidence="3" id="KW-1185">Reference proteome</keyword>
<dbReference type="AlphaFoldDB" id="A0A290QI62"/>
<sequence length="166" mass="16770">MAQAIADIAEQRKALGIVSAVVVAGGSSERGTKAGGSDGSSARAGGAGDSDAESDAEVATLPRAETDAALADAASAPFDEDGPNWPSAADEAAFIGGEKEQVRTVPKAGGAVTLRQEAEQAEAALGPLPSIDALIAKIPAEARETLEDLFRPKFTGVKRVSKDVLK</sequence>